<dbReference type="RefSeq" id="WP_084287488.1">
    <property type="nucleotide sequence ID" value="NZ_FWYB01000002.1"/>
</dbReference>
<dbReference type="AlphaFoldDB" id="A0A1W2B0N1"/>
<dbReference type="SUPFAM" id="SSF54913">
    <property type="entry name" value="GlnB-like"/>
    <property type="match status" value="1"/>
</dbReference>
<gene>
    <name evidence="3" type="ORF">SAMN04488101_10236</name>
</gene>
<evidence type="ECO:0000259" key="2">
    <source>
        <dbReference type="Pfam" id="PF09413"/>
    </source>
</evidence>
<dbReference type="STRING" id="475255.SAMN04488101_10236"/>
<dbReference type="InterPro" id="IPR011322">
    <property type="entry name" value="N-reg_PII-like_a/b"/>
</dbReference>
<organism evidence="3 4">
    <name type="scientific">Pedobacter nyackensis</name>
    <dbReference type="NCBI Taxonomy" id="475255"/>
    <lineage>
        <taxon>Bacteria</taxon>
        <taxon>Pseudomonadati</taxon>
        <taxon>Bacteroidota</taxon>
        <taxon>Sphingobacteriia</taxon>
        <taxon>Sphingobacteriales</taxon>
        <taxon>Sphingobacteriaceae</taxon>
        <taxon>Pedobacter</taxon>
    </lineage>
</organism>
<dbReference type="EMBL" id="FWYB01000002">
    <property type="protein sequence ID" value="SMC66535.1"/>
    <property type="molecule type" value="Genomic_DNA"/>
</dbReference>
<dbReference type="Proteomes" id="UP000192678">
    <property type="component" value="Unassembled WGS sequence"/>
</dbReference>
<keyword evidence="1" id="KW-0812">Transmembrane</keyword>
<dbReference type="InterPro" id="IPR018551">
    <property type="entry name" value="DUF2007"/>
</dbReference>
<evidence type="ECO:0000313" key="3">
    <source>
        <dbReference type="EMBL" id="SMC66535.1"/>
    </source>
</evidence>
<evidence type="ECO:0000313" key="4">
    <source>
        <dbReference type="Proteomes" id="UP000192678"/>
    </source>
</evidence>
<keyword evidence="4" id="KW-1185">Reference proteome</keyword>
<dbReference type="Pfam" id="PF09413">
    <property type="entry name" value="DUF2007"/>
    <property type="match status" value="1"/>
</dbReference>
<evidence type="ECO:0000256" key="1">
    <source>
        <dbReference type="SAM" id="Phobius"/>
    </source>
</evidence>
<protein>
    <submittedName>
        <fullName evidence="3">Putative signal transducing protein</fullName>
    </submittedName>
</protein>
<keyword evidence="1" id="KW-0472">Membrane</keyword>
<name>A0A1W2B0N1_9SPHI</name>
<dbReference type="OrthoDB" id="8480302at2"/>
<proteinExistence type="predicted"/>
<feature type="domain" description="DUF2007" evidence="2">
    <location>
        <begin position="11"/>
        <end position="69"/>
    </location>
</feature>
<sequence>MDKIIVFETFYNPIEANIVKSRLLDSGVQCFLSDENTITINPLYTQALGGVKLHLFEKDVELAKSILEDQDVPIPLTEEAETATVAICPNCDSSNVGYVQATKKRFGIFTIIVSFLLMVYPFHAKKTYHCFNCEHEF</sequence>
<accession>A0A1W2B0N1</accession>
<keyword evidence="1" id="KW-1133">Transmembrane helix</keyword>
<feature type="transmembrane region" description="Helical" evidence="1">
    <location>
        <begin position="106"/>
        <end position="123"/>
    </location>
</feature>
<reference evidence="3 4" key="1">
    <citation type="submission" date="2017-04" db="EMBL/GenBank/DDBJ databases">
        <authorList>
            <person name="Afonso C.L."/>
            <person name="Miller P.J."/>
            <person name="Scott M.A."/>
            <person name="Spackman E."/>
            <person name="Goraichik I."/>
            <person name="Dimitrov K.M."/>
            <person name="Suarez D.L."/>
            <person name="Swayne D.E."/>
        </authorList>
    </citation>
    <scope>NUCLEOTIDE SEQUENCE [LARGE SCALE GENOMIC DNA]</scope>
    <source>
        <strain evidence="3 4">DSM 19625</strain>
    </source>
</reference>